<reference evidence="1" key="1">
    <citation type="submission" date="2022-02" db="EMBL/GenBank/DDBJ databases">
        <title>Plant Genome Project.</title>
        <authorList>
            <person name="Zhang R.-G."/>
        </authorList>
    </citation>
    <scope>NUCLEOTIDE SEQUENCE</scope>
    <source>
        <strain evidence="1">AT1</strain>
    </source>
</reference>
<gene>
    <name evidence="1" type="ORF">RHMOL_Rhmol11G0083800</name>
</gene>
<dbReference type="EMBL" id="CM046398">
    <property type="protein sequence ID" value="KAI8530753.1"/>
    <property type="molecule type" value="Genomic_DNA"/>
</dbReference>
<accession>A0ACC0LRH6</accession>
<comment type="caution">
    <text evidence="1">The sequence shown here is derived from an EMBL/GenBank/DDBJ whole genome shotgun (WGS) entry which is preliminary data.</text>
</comment>
<name>A0ACC0LRH6_RHOML</name>
<evidence type="ECO:0000313" key="2">
    <source>
        <dbReference type="Proteomes" id="UP001062846"/>
    </source>
</evidence>
<dbReference type="Proteomes" id="UP001062846">
    <property type="component" value="Chromosome 11"/>
</dbReference>
<keyword evidence="2" id="KW-1185">Reference proteome</keyword>
<proteinExistence type="predicted"/>
<protein>
    <submittedName>
        <fullName evidence="1">Uncharacterized protein</fullName>
    </submittedName>
</protein>
<sequence length="485" mass="54097">MASLFHNKYPIHANYPSEEFGLVRSCLFHGVVSRHSISAREVIVCTSSRGLKEPGTSFKNLMAILWDVICYDGTVRNVTIQAVMIIFLYSNQVLRSDPFRGGATRRPTETFSLSSQPKCGFLPFSRYISEGNVVKKRIACCGMHQSLKLHEREVSEISEYDTLDIFSGSKDRVHKAIKALFVTPQNNFRVFLNGFVIYGGLGGGGDSINHMIGKVGKKDVLSCNAHITNGEHQADNSVFIEACRTAYSDQSNTAEYVSHARDPAERLPLIVVKGAPRRKARRGTPQRLADPEASRLEKGFAGGGGVWLLLLGGQTQWTMVPVATLISITSIIAADISAFVGGKVVSSNRKKVKRLHPLPASEVTVPRYSCEWSLSFHCDVISIKNICIRDPHAAREPKKRTIAEKLLSGKPKCGFLPFSRYISEGNVIKMRIACFRMHQSLKLHEREVSEISEYDLLDMFLDPRTEYIRQSRLSLLLLRTTSVFS</sequence>
<evidence type="ECO:0000313" key="1">
    <source>
        <dbReference type="EMBL" id="KAI8530753.1"/>
    </source>
</evidence>
<organism evidence="1 2">
    <name type="scientific">Rhododendron molle</name>
    <name type="common">Chinese azalea</name>
    <name type="synonym">Azalea mollis</name>
    <dbReference type="NCBI Taxonomy" id="49168"/>
    <lineage>
        <taxon>Eukaryota</taxon>
        <taxon>Viridiplantae</taxon>
        <taxon>Streptophyta</taxon>
        <taxon>Embryophyta</taxon>
        <taxon>Tracheophyta</taxon>
        <taxon>Spermatophyta</taxon>
        <taxon>Magnoliopsida</taxon>
        <taxon>eudicotyledons</taxon>
        <taxon>Gunneridae</taxon>
        <taxon>Pentapetalae</taxon>
        <taxon>asterids</taxon>
        <taxon>Ericales</taxon>
        <taxon>Ericaceae</taxon>
        <taxon>Ericoideae</taxon>
        <taxon>Rhodoreae</taxon>
        <taxon>Rhododendron</taxon>
    </lineage>
</organism>